<evidence type="ECO:0000256" key="1">
    <source>
        <dbReference type="SAM" id="MobiDB-lite"/>
    </source>
</evidence>
<evidence type="ECO:0000313" key="4">
    <source>
        <dbReference type="Proteomes" id="UP001172457"/>
    </source>
</evidence>
<dbReference type="Gene3D" id="3.30.200.20">
    <property type="entry name" value="Phosphorylase Kinase, domain 1"/>
    <property type="match status" value="1"/>
</dbReference>
<dbReference type="EMBL" id="JARYMX010000004">
    <property type="protein sequence ID" value="KAJ9551109.1"/>
    <property type="molecule type" value="Genomic_DNA"/>
</dbReference>
<sequence>MFFATDDDKDLKLPLLPPPPYNNDGQGNTSTNTDMFLDTREVDKIPSLKEFKFTHLKKATSNFSRDPLLGREFLMLGWIDENTFAPRKPGVGIAVVVKRLQKGSYERQQEWLTEVSMLGRLSHPNIIRLLGYCNEKDEYLLVYEYRQNQSFDRFLYANGTDIGKSLSWGTRLMIMIGVARGLAYLHSSKPPIIFRDVKTSDILLDQDFNAKLADFGLARLGPEIKEKLVGGEEILGTHGYVAPEYLATGHFSVKTDMFGFGVVLLETLTGLRSIDAARPIGRSNLVGWTMPMLKRREELEKIMDPRLEQNYPLEAAFKCAKLVLRCLAYSPKDRPSSEEVLHSLEQIYRLGYTGDQGMDGSTKAIRCGFNGYYPGSWYPMGTLVNTTVGVSG</sequence>
<dbReference type="GO" id="GO:0005524">
    <property type="term" value="F:ATP binding"/>
    <property type="evidence" value="ECO:0007669"/>
    <property type="project" value="InterPro"/>
</dbReference>
<evidence type="ECO:0000313" key="3">
    <source>
        <dbReference type="EMBL" id="KAJ9551109.1"/>
    </source>
</evidence>
<comment type="caution">
    <text evidence="3">The sequence shown here is derived from an EMBL/GenBank/DDBJ whole genome shotgun (WGS) entry which is preliminary data.</text>
</comment>
<accession>A0AA38T026</accession>
<feature type="domain" description="Protein kinase" evidence="2">
    <location>
        <begin position="73"/>
        <end position="348"/>
    </location>
</feature>
<protein>
    <recommendedName>
        <fullName evidence="2">Protein kinase domain-containing protein</fullName>
    </recommendedName>
</protein>
<evidence type="ECO:0000259" key="2">
    <source>
        <dbReference type="PROSITE" id="PS50011"/>
    </source>
</evidence>
<organism evidence="3 4">
    <name type="scientific">Centaurea solstitialis</name>
    <name type="common">yellow star-thistle</name>
    <dbReference type="NCBI Taxonomy" id="347529"/>
    <lineage>
        <taxon>Eukaryota</taxon>
        <taxon>Viridiplantae</taxon>
        <taxon>Streptophyta</taxon>
        <taxon>Embryophyta</taxon>
        <taxon>Tracheophyta</taxon>
        <taxon>Spermatophyta</taxon>
        <taxon>Magnoliopsida</taxon>
        <taxon>eudicotyledons</taxon>
        <taxon>Gunneridae</taxon>
        <taxon>Pentapetalae</taxon>
        <taxon>asterids</taxon>
        <taxon>campanulids</taxon>
        <taxon>Asterales</taxon>
        <taxon>Asteraceae</taxon>
        <taxon>Carduoideae</taxon>
        <taxon>Cardueae</taxon>
        <taxon>Centaureinae</taxon>
        <taxon>Centaurea</taxon>
    </lineage>
</organism>
<dbReference type="SUPFAM" id="SSF56112">
    <property type="entry name" value="Protein kinase-like (PK-like)"/>
    <property type="match status" value="1"/>
</dbReference>
<name>A0AA38T026_9ASTR</name>
<dbReference type="Gene3D" id="1.10.510.10">
    <property type="entry name" value="Transferase(Phosphotransferase) domain 1"/>
    <property type="match status" value="1"/>
</dbReference>
<proteinExistence type="predicted"/>
<dbReference type="InterPro" id="IPR000719">
    <property type="entry name" value="Prot_kinase_dom"/>
</dbReference>
<dbReference type="Proteomes" id="UP001172457">
    <property type="component" value="Chromosome 4"/>
</dbReference>
<feature type="region of interest" description="Disordered" evidence="1">
    <location>
        <begin position="1"/>
        <end position="31"/>
    </location>
</feature>
<gene>
    <name evidence="3" type="ORF">OSB04_015154</name>
</gene>
<dbReference type="InterPro" id="IPR011009">
    <property type="entry name" value="Kinase-like_dom_sf"/>
</dbReference>
<dbReference type="Pfam" id="PF00069">
    <property type="entry name" value="Pkinase"/>
    <property type="match status" value="1"/>
</dbReference>
<reference evidence="3" key="1">
    <citation type="submission" date="2023-03" db="EMBL/GenBank/DDBJ databases">
        <title>Chromosome-scale reference genome and RAD-based genetic map of yellow starthistle (Centaurea solstitialis) reveal putative structural variation and QTLs associated with invader traits.</title>
        <authorList>
            <person name="Reatini B."/>
            <person name="Cang F.A."/>
            <person name="Jiang Q."/>
            <person name="Mckibben M.T.W."/>
            <person name="Barker M.S."/>
            <person name="Rieseberg L.H."/>
            <person name="Dlugosch K.M."/>
        </authorList>
    </citation>
    <scope>NUCLEOTIDE SEQUENCE</scope>
    <source>
        <strain evidence="3">CAN-66</strain>
        <tissue evidence="3">Leaf</tissue>
    </source>
</reference>
<dbReference type="InterPro" id="IPR050823">
    <property type="entry name" value="Plant_Ser_Thr_Prot_Kinase"/>
</dbReference>
<dbReference type="PROSITE" id="PS50011">
    <property type="entry name" value="PROTEIN_KINASE_DOM"/>
    <property type="match status" value="1"/>
</dbReference>
<dbReference type="FunFam" id="1.10.510.10:FF:000095">
    <property type="entry name" value="protein STRUBBELIG-RECEPTOR FAMILY 8"/>
    <property type="match status" value="1"/>
</dbReference>
<dbReference type="AlphaFoldDB" id="A0AA38T026"/>
<dbReference type="GO" id="GO:0004672">
    <property type="term" value="F:protein kinase activity"/>
    <property type="evidence" value="ECO:0007669"/>
    <property type="project" value="InterPro"/>
</dbReference>
<dbReference type="PANTHER" id="PTHR45621">
    <property type="entry name" value="OS01G0588500 PROTEIN-RELATED"/>
    <property type="match status" value="1"/>
</dbReference>
<keyword evidence="4" id="KW-1185">Reference proteome</keyword>